<keyword evidence="2" id="KW-1185">Reference proteome</keyword>
<feature type="non-terminal residue" evidence="1">
    <location>
        <position position="1"/>
    </location>
</feature>
<organism evidence="1 2">
    <name type="scientific">Kingdonia uniflora</name>
    <dbReference type="NCBI Taxonomy" id="39325"/>
    <lineage>
        <taxon>Eukaryota</taxon>
        <taxon>Viridiplantae</taxon>
        <taxon>Streptophyta</taxon>
        <taxon>Embryophyta</taxon>
        <taxon>Tracheophyta</taxon>
        <taxon>Spermatophyta</taxon>
        <taxon>Magnoliopsida</taxon>
        <taxon>Ranunculales</taxon>
        <taxon>Circaeasteraceae</taxon>
        <taxon>Kingdonia</taxon>
    </lineage>
</organism>
<proteinExistence type="predicted"/>
<name>A0A7J7MKR9_9MAGN</name>
<dbReference type="AlphaFoldDB" id="A0A7J7MKR9"/>
<gene>
    <name evidence="1" type="ORF">GIB67_019920</name>
</gene>
<protein>
    <submittedName>
        <fullName evidence="1">Uncharacterized protein</fullName>
    </submittedName>
</protein>
<evidence type="ECO:0000313" key="2">
    <source>
        <dbReference type="Proteomes" id="UP000541444"/>
    </source>
</evidence>
<dbReference type="Proteomes" id="UP000541444">
    <property type="component" value="Unassembled WGS sequence"/>
</dbReference>
<comment type="caution">
    <text evidence="1">The sequence shown here is derived from an EMBL/GenBank/DDBJ whole genome shotgun (WGS) entry which is preliminary data.</text>
</comment>
<reference evidence="1 2" key="1">
    <citation type="journal article" date="2020" name="IScience">
        <title>Genome Sequencing of the Endangered Kingdonia uniflora (Circaeasteraceae, Ranunculales) Reveals Potential Mechanisms of Evolutionary Specialization.</title>
        <authorList>
            <person name="Sun Y."/>
            <person name="Deng T."/>
            <person name="Zhang A."/>
            <person name="Moore M.J."/>
            <person name="Landis J.B."/>
            <person name="Lin N."/>
            <person name="Zhang H."/>
            <person name="Zhang X."/>
            <person name="Huang J."/>
            <person name="Zhang X."/>
            <person name="Sun H."/>
            <person name="Wang H."/>
        </authorList>
    </citation>
    <scope>NUCLEOTIDE SEQUENCE [LARGE SCALE GENOMIC DNA]</scope>
    <source>
        <strain evidence="1">TB1705</strain>
        <tissue evidence="1">Leaf</tissue>
    </source>
</reference>
<evidence type="ECO:0000313" key="1">
    <source>
        <dbReference type="EMBL" id="KAF6155394.1"/>
    </source>
</evidence>
<accession>A0A7J7MKR9</accession>
<dbReference type="EMBL" id="JACGCM010001428">
    <property type="protein sequence ID" value="KAF6155394.1"/>
    <property type="molecule type" value="Genomic_DNA"/>
</dbReference>
<sequence>TSRCEATVYQLVVSLESSRVTLRYSLKRVRPTPRALILLLNLLLLFPRLKKTLDCCVISFLLFQIIRCCCERRTALAISDSASYNFRLYKLLFSDLVVSFLSLLFKKNLLLLLFLLLKRGTTPCCL</sequence>